<evidence type="ECO:0000256" key="1">
    <source>
        <dbReference type="SAM" id="MobiDB-lite"/>
    </source>
</evidence>
<feature type="compositionally biased region" description="Polar residues" evidence="1">
    <location>
        <begin position="101"/>
        <end position="120"/>
    </location>
</feature>
<feature type="compositionally biased region" description="Basic and acidic residues" evidence="1">
    <location>
        <begin position="173"/>
        <end position="182"/>
    </location>
</feature>
<gene>
    <name evidence="2" type="ORF">EOD39_8519</name>
</gene>
<dbReference type="AlphaFoldDB" id="A0A444U3L9"/>
<name>A0A444U3L9_ACIRT</name>
<evidence type="ECO:0000313" key="3">
    <source>
        <dbReference type="Proteomes" id="UP000289886"/>
    </source>
</evidence>
<reference evidence="2 3" key="1">
    <citation type="submission" date="2019-01" db="EMBL/GenBank/DDBJ databases">
        <title>Draft Genome and Complete Hox-Cluster Characterization of the Sterlet Sturgeon (Acipenser ruthenus).</title>
        <authorList>
            <person name="Wei Q."/>
        </authorList>
    </citation>
    <scope>NUCLEOTIDE SEQUENCE [LARGE SCALE GENOMIC DNA]</scope>
    <source>
        <strain evidence="2">WHYD16114868_AA</strain>
        <tissue evidence="2">Blood</tissue>
    </source>
</reference>
<evidence type="ECO:0000313" key="2">
    <source>
        <dbReference type="EMBL" id="RXM29754.1"/>
    </source>
</evidence>
<organism evidence="2 3">
    <name type="scientific">Acipenser ruthenus</name>
    <name type="common">Sterlet sturgeon</name>
    <dbReference type="NCBI Taxonomy" id="7906"/>
    <lineage>
        <taxon>Eukaryota</taxon>
        <taxon>Metazoa</taxon>
        <taxon>Chordata</taxon>
        <taxon>Craniata</taxon>
        <taxon>Vertebrata</taxon>
        <taxon>Euteleostomi</taxon>
        <taxon>Actinopterygii</taxon>
        <taxon>Chondrostei</taxon>
        <taxon>Acipenseriformes</taxon>
        <taxon>Acipenseridae</taxon>
        <taxon>Acipenser</taxon>
    </lineage>
</organism>
<protein>
    <submittedName>
        <fullName evidence="2">Uncharacterized protein</fullName>
    </submittedName>
</protein>
<keyword evidence="3" id="KW-1185">Reference proteome</keyword>
<dbReference type="EMBL" id="SCEB01215402">
    <property type="protein sequence ID" value="RXM29754.1"/>
    <property type="molecule type" value="Genomic_DNA"/>
</dbReference>
<proteinExistence type="predicted"/>
<sequence>MLSDGIPSIPTTITGTKALTKTDDMNRREFMIYIVNLTQTGLYFEPQANIPVITSCNPCGSVTSTCCNMPMLPLYGSDCLADAKASGLSSSGYELSQYIDSTDQSHHPPQNHWSPVQTGSGMEGCPMETESTYGMVSSVAVMYDITSGDYTSKKEESQSEFSQPKPADQEGEEQAKIQTDKFKPVTPVPWVAISIIHQD</sequence>
<dbReference type="Proteomes" id="UP000289886">
    <property type="component" value="Unassembled WGS sequence"/>
</dbReference>
<comment type="caution">
    <text evidence="2">The sequence shown here is derived from an EMBL/GenBank/DDBJ whole genome shotgun (WGS) entry which is preliminary data.</text>
</comment>
<feature type="region of interest" description="Disordered" evidence="1">
    <location>
        <begin position="101"/>
        <end position="121"/>
    </location>
</feature>
<feature type="region of interest" description="Disordered" evidence="1">
    <location>
        <begin position="151"/>
        <end position="182"/>
    </location>
</feature>
<accession>A0A444U3L9</accession>